<evidence type="ECO:0000313" key="10">
    <source>
        <dbReference type="EMBL" id="AEE50770.1"/>
    </source>
</evidence>
<name>F4L472_HALH1</name>
<dbReference type="OrthoDB" id="9773217at2"/>
<evidence type="ECO:0000256" key="6">
    <source>
        <dbReference type="ARBA" id="ARBA00022808"/>
    </source>
</evidence>
<keyword evidence="6" id="KW-0369">Histidine metabolism</keyword>
<dbReference type="Pfam" id="PF02971">
    <property type="entry name" value="FTCD"/>
    <property type="match status" value="1"/>
</dbReference>
<evidence type="ECO:0000259" key="8">
    <source>
        <dbReference type="SMART" id="SM01221"/>
    </source>
</evidence>
<dbReference type="STRING" id="760192.Halhy_2906"/>
<proteinExistence type="predicted"/>
<keyword evidence="4" id="KW-0963">Cytoplasm</keyword>
<reference key="2">
    <citation type="submission" date="2011-04" db="EMBL/GenBank/DDBJ databases">
        <title>Complete sequence of chromosome of Haliscomenobacter hydrossis DSM 1100.</title>
        <authorList>
            <consortium name="US DOE Joint Genome Institute (JGI-PGF)"/>
            <person name="Lucas S."/>
            <person name="Han J."/>
            <person name="Lapidus A."/>
            <person name="Bruce D."/>
            <person name="Goodwin L."/>
            <person name="Pitluck S."/>
            <person name="Peters L."/>
            <person name="Kyrpides N."/>
            <person name="Mavromatis K."/>
            <person name="Ivanova N."/>
            <person name="Ovchinnikova G."/>
            <person name="Pagani I."/>
            <person name="Daligault H."/>
            <person name="Detter J.C."/>
            <person name="Han C."/>
            <person name="Land M."/>
            <person name="Hauser L."/>
            <person name="Markowitz V."/>
            <person name="Cheng J.-F."/>
            <person name="Hugenholtz P."/>
            <person name="Woyke T."/>
            <person name="Wu D."/>
            <person name="Verbarg S."/>
            <person name="Frueling A."/>
            <person name="Brambilla E."/>
            <person name="Klenk H.-P."/>
            <person name="Eisen J.A."/>
        </authorList>
    </citation>
    <scope>NUCLEOTIDE SEQUENCE</scope>
    <source>
        <strain>DSM 1100</strain>
    </source>
</reference>
<dbReference type="SUPFAM" id="SSF55116">
    <property type="entry name" value="Formiminotransferase domain of formiminotransferase-cyclodeaminase"/>
    <property type="match status" value="2"/>
</dbReference>
<dbReference type="GO" id="GO:0005737">
    <property type="term" value="C:cytoplasm"/>
    <property type="evidence" value="ECO:0007669"/>
    <property type="project" value="UniProtKB-SubCell"/>
</dbReference>
<evidence type="ECO:0000256" key="5">
    <source>
        <dbReference type="ARBA" id="ARBA00022679"/>
    </source>
</evidence>
<dbReference type="GO" id="GO:0019557">
    <property type="term" value="P:L-histidine catabolic process to glutamate and formate"/>
    <property type="evidence" value="ECO:0007669"/>
    <property type="project" value="UniProtKB-UniPathway"/>
</dbReference>
<keyword evidence="7" id="KW-0290">Folate-binding</keyword>
<comment type="pathway">
    <text evidence="2">Amino-acid degradation; L-histidine degradation into L-glutamate; L-glutamate from N-formimidoyl-L-glutamate (transferase route): step 1/1.</text>
</comment>
<dbReference type="eggNOG" id="COG3643">
    <property type="taxonomic scope" value="Bacteria"/>
</dbReference>
<evidence type="ECO:0000256" key="1">
    <source>
        <dbReference type="ARBA" id="ARBA00004496"/>
    </source>
</evidence>
<accession>F4L472</accession>
<dbReference type="KEGG" id="hhy:Halhy_2906"/>
<dbReference type="Gene3D" id="3.30.70.670">
    <property type="entry name" value="Formiminotransferase, C-terminal subdomain"/>
    <property type="match status" value="1"/>
</dbReference>
<dbReference type="InterPro" id="IPR037064">
    <property type="entry name" value="Formiminotransferase_N_sf"/>
</dbReference>
<evidence type="ECO:0000256" key="7">
    <source>
        <dbReference type="ARBA" id="ARBA00022954"/>
    </source>
</evidence>
<comment type="subcellular location">
    <subcellularLocation>
        <location evidence="1">Cytoplasm</location>
    </subcellularLocation>
</comment>
<dbReference type="InterPro" id="IPR051623">
    <property type="entry name" value="FTCD"/>
</dbReference>
<dbReference type="HOGENOM" id="CLU_040037_0_0_10"/>
<dbReference type="AlphaFoldDB" id="F4L472"/>
<dbReference type="GO" id="GO:0005542">
    <property type="term" value="F:folic acid binding"/>
    <property type="evidence" value="ECO:0007669"/>
    <property type="project" value="UniProtKB-KW"/>
</dbReference>
<dbReference type="PANTHER" id="PTHR12234:SF0">
    <property type="entry name" value="FORMIMIDOYLTRANSFERASE-CYCLODEAMINASE"/>
    <property type="match status" value="1"/>
</dbReference>
<dbReference type="GO" id="GO:0030409">
    <property type="term" value="F:glutamate formimidoyltransferase activity"/>
    <property type="evidence" value="ECO:0007669"/>
    <property type="project" value="UniProtKB-EC"/>
</dbReference>
<protein>
    <recommendedName>
        <fullName evidence="3">glutamate formimidoyltransferase</fullName>
        <ecNumber evidence="3">2.1.2.5</ecNumber>
    </recommendedName>
</protein>
<dbReference type="PANTHER" id="PTHR12234">
    <property type="entry name" value="FORMIMINOTRANSFERASE-CYCLODEAMINASE"/>
    <property type="match status" value="1"/>
</dbReference>
<dbReference type="InterPro" id="IPR037070">
    <property type="entry name" value="Formiminotransferase_C_sf"/>
</dbReference>
<organism evidence="10 11">
    <name type="scientific">Haliscomenobacter hydrossis (strain ATCC 27775 / DSM 1100 / LMG 10767 / O)</name>
    <dbReference type="NCBI Taxonomy" id="760192"/>
    <lineage>
        <taxon>Bacteria</taxon>
        <taxon>Pseudomonadati</taxon>
        <taxon>Bacteroidota</taxon>
        <taxon>Saprospiria</taxon>
        <taxon>Saprospirales</taxon>
        <taxon>Haliscomenobacteraceae</taxon>
        <taxon>Haliscomenobacter</taxon>
    </lineage>
</organism>
<dbReference type="RefSeq" id="WP_013765313.1">
    <property type="nucleotide sequence ID" value="NC_015510.1"/>
</dbReference>
<keyword evidence="5 10" id="KW-0808">Transferase</keyword>
<evidence type="ECO:0000313" key="11">
    <source>
        <dbReference type="Proteomes" id="UP000008461"/>
    </source>
</evidence>
<dbReference type="InterPro" id="IPR012886">
    <property type="entry name" value="Formiminotransferase_N"/>
</dbReference>
<evidence type="ECO:0000256" key="2">
    <source>
        <dbReference type="ARBA" id="ARBA00005082"/>
    </source>
</evidence>
<feature type="domain" description="Formiminotransferase C-terminal subdomain" evidence="8">
    <location>
        <begin position="186"/>
        <end position="335"/>
    </location>
</feature>
<keyword evidence="11" id="KW-1185">Reference proteome</keyword>
<sequence>MNTTDNQVLLECVPNFSEGRNPVVIESIAAAIRQIVGVKLLHVDPGYDANRTVMTFVGAPLAVVEAAFQSIKTASQLIDMRQQLGAHPRMGATDVCPLVPIAGMSIDEAVVLARTLGQRVGTELNIPVYLYEYAAQDPQRRNLATIRQGEYEGLAQKIRQPEWTPDYGPDQGAFPAGATVIGARKFLIAYNVNLNTTDVSLARRIAEKIRASGHKVKDERGNIQRIPGRCPGLKAIGWYMPSYGKAQVSMNITDLDLTPVHEAFVACQQEAQHLGVEVTGSELIGLAPLRVFLEAGHYFAPNESGLDRLIEIAIVHLGLRELEGFDPANRILEHCIQNEGG</sequence>
<evidence type="ECO:0000259" key="9">
    <source>
        <dbReference type="SMART" id="SM01222"/>
    </source>
</evidence>
<dbReference type="UniPathway" id="UPA00379">
    <property type="reaction ID" value="UER00555"/>
</dbReference>
<dbReference type="InterPro" id="IPR004227">
    <property type="entry name" value="Formiminotransferase_cat"/>
</dbReference>
<dbReference type="InterPro" id="IPR022384">
    <property type="entry name" value="FormiminoTrfase_cat_dom_sf"/>
</dbReference>
<feature type="domain" description="Formiminotransferase N-terminal subdomain" evidence="9">
    <location>
        <begin position="8"/>
        <end position="185"/>
    </location>
</feature>
<evidence type="ECO:0000256" key="3">
    <source>
        <dbReference type="ARBA" id="ARBA00012252"/>
    </source>
</evidence>
<dbReference type="EC" id="2.1.2.5" evidence="3"/>
<evidence type="ECO:0000256" key="4">
    <source>
        <dbReference type="ARBA" id="ARBA00022490"/>
    </source>
</evidence>
<dbReference type="Gene3D" id="3.30.990.10">
    <property type="entry name" value="Formiminotransferase, N-terminal subdomain"/>
    <property type="match status" value="1"/>
</dbReference>
<dbReference type="Proteomes" id="UP000008461">
    <property type="component" value="Chromosome"/>
</dbReference>
<reference evidence="10 11" key="1">
    <citation type="journal article" date="2011" name="Stand. Genomic Sci.">
        <title>Complete genome sequence of Haliscomenobacter hydrossis type strain (O).</title>
        <authorList>
            <consortium name="US DOE Joint Genome Institute (JGI-PGF)"/>
            <person name="Daligault H."/>
            <person name="Lapidus A."/>
            <person name="Zeytun A."/>
            <person name="Nolan M."/>
            <person name="Lucas S."/>
            <person name="Del Rio T.G."/>
            <person name="Tice H."/>
            <person name="Cheng J.F."/>
            <person name="Tapia R."/>
            <person name="Han C."/>
            <person name="Goodwin L."/>
            <person name="Pitluck S."/>
            <person name="Liolios K."/>
            <person name="Pagani I."/>
            <person name="Ivanova N."/>
            <person name="Huntemann M."/>
            <person name="Mavromatis K."/>
            <person name="Mikhailova N."/>
            <person name="Pati A."/>
            <person name="Chen A."/>
            <person name="Palaniappan K."/>
            <person name="Land M."/>
            <person name="Hauser L."/>
            <person name="Brambilla E.M."/>
            <person name="Rohde M."/>
            <person name="Verbarg S."/>
            <person name="Goker M."/>
            <person name="Bristow J."/>
            <person name="Eisen J.A."/>
            <person name="Markowitz V."/>
            <person name="Hugenholtz P."/>
            <person name="Kyrpides N.C."/>
            <person name="Klenk H.P."/>
            <person name="Woyke T."/>
        </authorList>
    </citation>
    <scope>NUCLEOTIDE SEQUENCE [LARGE SCALE GENOMIC DNA]</scope>
    <source>
        <strain evidence="11">ATCC 27775 / DSM 1100 / LMG 10767 / O</strain>
    </source>
</reference>
<dbReference type="SMART" id="SM01221">
    <property type="entry name" value="FTCD"/>
    <property type="match status" value="1"/>
</dbReference>
<dbReference type="SMART" id="SM01222">
    <property type="entry name" value="FTCD_N"/>
    <property type="match status" value="1"/>
</dbReference>
<dbReference type="NCBIfam" id="TIGR02024">
    <property type="entry name" value="FtcD"/>
    <property type="match status" value="1"/>
</dbReference>
<gene>
    <name evidence="10" type="ordered locus">Halhy_2906</name>
</gene>
<dbReference type="Pfam" id="PF07837">
    <property type="entry name" value="FTCD_N"/>
    <property type="match status" value="1"/>
</dbReference>
<dbReference type="InterPro" id="IPR013802">
    <property type="entry name" value="Formiminotransferase_C"/>
</dbReference>
<dbReference type="EMBL" id="CP002691">
    <property type="protein sequence ID" value="AEE50770.1"/>
    <property type="molecule type" value="Genomic_DNA"/>
</dbReference>
<dbReference type="GO" id="GO:0019556">
    <property type="term" value="P:L-histidine catabolic process to glutamate and formamide"/>
    <property type="evidence" value="ECO:0007669"/>
    <property type="project" value="UniProtKB-UniPathway"/>
</dbReference>